<dbReference type="EMBL" id="JH992973">
    <property type="protein sequence ID" value="EKX52314.1"/>
    <property type="molecule type" value="Genomic_DNA"/>
</dbReference>
<proteinExistence type="predicted"/>
<keyword evidence="3" id="KW-0812">Transmembrane</keyword>
<feature type="region of interest" description="Disordered" evidence="2">
    <location>
        <begin position="758"/>
        <end position="792"/>
    </location>
</feature>
<dbReference type="RefSeq" id="XP_005839294.1">
    <property type="nucleotide sequence ID" value="XM_005839237.1"/>
</dbReference>
<dbReference type="EnsemblProtists" id="EKX52314">
    <property type="protein sequence ID" value="EKX52314"/>
    <property type="gene ID" value="GUITHDRAFT_102215"/>
</dbReference>
<evidence type="ECO:0000313" key="5">
    <source>
        <dbReference type="EnsemblProtists" id="EKX52314"/>
    </source>
</evidence>
<keyword evidence="3" id="KW-0472">Membrane</keyword>
<evidence type="ECO:0000313" key="6">
    <source>
        <dbReference type="Proteomes" id="UP000011087"/>
    </source>
</evidence>
<feature type="compositionally biased region" description="Polar residues" evidence="2">
    <location>
        <begin position="320"/>
        <end position="334"/>
    </location>
</feature>
<dbReference type="Proteomes" id="UP000011087">
    <property type="component" value="Unassembled WGS sequence"/>
</dbReference>
<reference evidence="4 6" key="1">
    <citation type="journal article" date="2012" name="Nature">
        <title>Algal genomes reveal evolutionary mosaicism and the fate of nucleomorphs.</title>
        <authorList>
            <consortium name="DOE Joint Genome Institute"/>
            <person name="Curtis B.A."/>
            <person name="Tanifuji G."/>
            <person name="Burki F."/>
            <person name="Gruber A."/>
            <person name="Irimia M."/>
            <person name="Maruyama S."/>
            <person name="Arias M.C."/>
            <person name="Ball S.G."/>
            <person name="Gile G.H."/>
            <person name="Hirakawa Y."/>
            <person name="Hopkins J.F."/>
            <person name="Kuo A."/>
            <person name="Rensing S.A."/>
            <person name="Schmutz J."/>
            <person name="Symeonidi A."/>
            <person name="Elias M."/>
            <person name="Eveleigh R.J."/>
            <person name="Herman E.K."/>
            <person name="Klute M.J."/>
            <person name="Nakayama T."/>
            <person name="Obornik M."/>
            <person name="Reyes-Prieto A."/>
            <person name="Armbrust E.V."/>
            <person name="Aves S.J."/>
            <person name="Beiko R.G."/>
            <person name="Coutinho P."/>
            <person name="Dacks J.B."/>
            <person name="Durnford D.G."/>
            <person name="Fast N.M."/>
            <person name="Green B.R."/>
            <person name="Grisdale C.J."/>
            <person name="Hempel F."/>
            <person name="Henrissat B."/>
            <person name="Hoppner M.P."/>
            <person name="Ishida K."/>
            <person name="Kim E."/>
            <person name="Koreny L."/>
            <person name="Kroth P.G."/>
            <person name="Liu Y."/>
            <person name="Malik S.B."/>
            <person name="Maier U.G."/>
            <person name="McRose D."/>
            <person name="Mock T."/>
            <person name="Neilson J.A."/>
            <person name="Onodera N.T."/>
            <person name="Poole A.M."/>
            <person name="Pritham E.J."/>
            <person name="Richards T.A."/>
            <person name="Rocap G."/>
            <person name="Roy S.W."/>
            <person name="Sarai C."/>
            <person name="Schaack S."/>
            <person name="Shirato S."/>
            <person name="Slamovits C.H."/>
            <person name="Spencer D.F."/>
            <person name="Suzuki S."/>
            <person name="Worden A.Z."/>
            <person name="Zauner S."/>
            <person name="Barry K."/>
            <person name="Bell C."/>
            <person name="Bharti A.K."/>
            <person name="Crow J.A."/>
            <person name="Grimwood J."/>
            <person name="Kramer R."/>
            <person name="Lindquist E."/>
            <person name="Lucas S."/>
            <person name="Salamov A."/>
            <person name="McFadden G.I."/>
            <person name="Lane C.E."/>
            <person name="Keeling P.J."/>
            <person name="Gray M.W."/>
            <person name="Grigoriev I.V."/>
            <person name="Archibald J.M."/>
        </authorList>
    </citation>
    <scope>NUCLEOTIDE SEQUENCE</scope>
    <source>
        <strain evidence="4 6">CCMP2712</strain>
    </source>
</reference>
<reference evidence="6" key="2">
    <citation type="submission" date="2012-11" db="EMBL/GenBank/DDBJ databases">
        <authorList>
            <person name="Kuo A."/>
            <person name="Curtis B.A."/>
            <person name="Tanifuji G."/>
            <person name="Burki F."/>
            <person name="Gruber A."/>
            <person name="Irimia M."/>
            <person name="Maruyama S."/>
            <person name="Arias M.C."/>
            <person name="Ball S.G."/>
            <person name="Gile G.H."/>
            <person name="Hirakawa Y."/>
            <person name="Hopkins J.F."/>
            <person name="Rensing S.A."/>
            <person name="Schmutz J."/>
            <person name="Symeonidi A."/>
            <person name="Elias M."/>
            <person name="Eveleigh R.J."/>
            <person name="Herman E.K."/>
            <person name="Klute M.J."/>
            <person name="Nakayama T."/>
            <person name="Obornik M."/>
            <person name="Reyes-Prieto A."/>
            <person name="Armbrust E.V."/>
            <person name="Aves S.J."/>
            <person name="Beiko R.G."/>
            <person name="Coutinho P."/>
            <person name="Dacks J.B."/>
            <person name="Durnford D.G."/>
            <person name="Fast N.M."/>
            <person name="Green B.R."/>
            <person name="Grisdale C."/>
            <person name="Hempe F."/>
            <person name="Henrissat B."/>
            <person name="Hoppner M.P."/>
            <person name="Ishida K.-I."/>
            <person name="Kim E."/>
            <person name="Koreny L."/>
            <person name="Kroth P.G."/>
            <person name="Liu Y."/>
            <person name="Malik S.-B."/>
            <person name="Maier U.G."/>
            <person name="McRose D."/>
            <person name="Mock T."/>
            <person name="Neilson J.A."/>
            <person name="Onodera N.T."/>
            <person name="Poole A.M."/>
            <person name="Pritham E.J."/>
            <person name="Richards T.A."/>
            <person name="Rocap G."/>
            <person name="Roy S.W."/>
            <person name="Sarai C."/>
            <person name="Schaack S."/>
            <person name="Shirato S."/>
            <person name="Slamovits C.H."/>
            <person name="Spencer D.F."/>
            <person name="Suzuki S."/>
            <person name="Worden A.Z."/>
            <person name="Zauner S."/>
            <person name="Barry K."/>
            <person name="Bell C."/>
            <person name="Bharti A.K."/>
            <person name="Crow J.A."/>
            <person name="Grimwood J."/>
            <person name="Kramer R."/>
            <person name="Lindquist E."/>
            <person name="Lucas S."/>
            <person name="Salamov A."/>
            <person name="McFadden G.I."/>
            <person name="Lane C.E."/>
            <person name="Keeling P.J."/>
            <person name="Gray M.W."/>
            <person name="Grigoriev I.V."/>
            <person name="Archibald J.M."/>
        </authorList>
    </citation>
    <scope>NUCLEOTIDE SEQUENCE</scope>
    <source>
        <strain evidence="6">CCMP2712</strain>
    </source>
</reference>
<feature type="compositionally biased region" description="Polar residues" evidence="2">
    <location>
        <begin position="760"/>
        <end position="777"/>
    </location>
</feature>
<feature type="region of interest" description="Disordered" evidence="2">
    <location>
        <begin position="91"/>
        <end position="133"/>
    </location>
</feature>
<keyword evidence="6" id="KW-1185">Reference proteome</keyword>
<feature type="compositionally biased region" description="Basic and acidic residues" evidence="2">
    <location>
        <begin position="558"/>
        <end position="571"/>
    </location>
</feature>
<reference evidence="5" key="3">
    <citation type="submission" date="2016-03" db="UniProtKB">
        <authorList>
            <consortium name="EnsemblProtists"/>
        </authorList>
    </citation>
    <scope>IDENTIFICATION</scope>
</reference>
<feature type="transmembrane region" description="Helical" evidence="3">
    <location>
        <begin position="1073"/>
        <end position="1091"/>
    </location>
</feature>
<dbReference type="PaxDb" id="55529-EKX52314"/>
<feature type="transmembrane region" description="Helical" evidence="3">
    <location>
        <begin position="953"/>
        <end position="973"/>
    </location>
</feature>
<feature type="coiled-coil region" evidence="1">
    <location>
        <begin position="594"/>
        <end position="621"/>
    </location>
</feature>
<feature type="coiled-coil region" evidence="1">
    <location>
        <begin position="805"/>
        <end position="862"/>
    </location>
</feature>
<dbReference type="HOGENOM" id="CLU_272551_0_0_1"/>
<sequence>MDSDAPVDERLRRTQSANVMLASTNRALAEKLALLQSLLQSKDARAAGSSGGGADQLQETLLKMEEERTMLRQKLHRYKEKLKSYRTRLYQGGGTSQHLSAESPSAMRQSWQERNKQLEQELEEQRGRENEDLQRRCAAAGIEGNVDPAQEIPWEAGEKQLDKGDANDDVYEALDLALQQQEEILTSKAMLQEENRQLVSDIEQLQSQLGSSAAFPWAVSARVELSAAVDLILWKMGEGGVPSAPISLSQEQAWERIRAVEQQQSIVEQHQKEQFELLQAQQERLLKESARLQEEKMAVKQEADFKDIVNKELMSEDPKSQSQGNNRVNARGSNSELEEMLVKHEIAEEMLRSLEEVSAADMSDSGNHFHDQMQLLSTVNELTEQVSTLENLESSEIQRLTSMLEEAKMKLEEVKFPAEGVLSDGRMTSGGFLPEEVEEFNDVGMKSMDEAVRHMAVHMRSLHGRSLVRADRRSAITSVGEGEWRTALQKVVRHFVSQASQPAAPAGAQLSHLMLENVEMKKVIEELIGENKRLSEQVWSLLGTSRHDEVTSDHLEKRAIENVPHVPHDDGESSDSEGSEFFCPIEDSRKQASRAALLEDVARLESRVRAYQVELKLLNKDELAAENVLLKMRTEYLSGELTKLRVPRGRLSEEHGGSGRLLVARVQRLLSENQGLQFTIDKMKQELAGWQSKSRAVLRVNVRQDKDRLLRDIGELNRSMLLKVPTTMIAMAGLTTLQDAKLFEQRVELEKLRVERVAGNRSQQTSKQDMSPPTSSFRPFHLLQTDTTPSSPARATLQAERVFQQHQHQQQQQQQQEQLQQQQQQQHQQEQLQQQQQQLQQQIQLEQQQQQQQLRLQQLQLEQQGYGKQGEPGQQRYDVYVQETEPRDAGDYEVFHAETEKRRFEHYSRLQQEEGGGRKGSGLQAPSEQHTALAPLMADILFDETPAPPQYDFVVEPLLLLTSFVLIFTYHAIHHRYIVKKPEHTVFGFGRVFRTIWVEKILSDNKHAILGVQSIRNEIFIGIFIAKSAFVAVTVIIAAASSVDLSKRLEMLSTLDFLVPAGKSSVVPSSVKISLVLILFGGVFLCSTQYLRLLRHMSLLVGCSSCEANKEEVVKMVAKLYDRAAACSWWANRQMLVSFPAVAWAFGPTSCLLSTVIIVIFMVVVDWLNLSSKELMTRLTSLSKA</sequence>
<accession>L1JVJ1</accession>
<feature type="transmembrane region" description="Helical" evidence="3">
    <location>
        <begin position="1141"/>
        <end position="1165"/>
    </location>
</feature>
<dbReference type="AlphaFoldDB" id="L1JVJ1"/>
<feature type="region of interest" description="Disordered" evidence="2">
    <location>
        <begin position="558"/>
        <end position="581"/>
    </location>
</feature>
<dbReference type="STRING" id="905079.L1JVJ1"/>
<dbReference type="InterPro" id="IPR006747">
    <property type="entry name" value="DUF599"/>
</dbReference>
<feature type="compositionally biased region" description="Polar residues" evidence="2">
    <location>
        <begin position="96"/>
        <end position="110"/>
    </location>
</feature>
<dbReference type="eggNOG" id="ENOG502QS3Z">
    <property type="taxonomic scope" value="Eukaryota"/>
</dbReference>
<dbReference type="OrthoDB" id="761598at2759"/>
<keyword evidence="1" id="KW-0175">Coiled coil</keyword>
<dbReference type="PANTHER" id="PTHR31168">
    <property type="entry name" value="OS02G0292800 PROTEIN"/>
    <property type="match status" value="1"/>
</dbReference>
<dbReference type="Pfam" id="PF04654">
    <property type="entry name" value="DUF599"/>
    <property type="match status" value="1"/>
</dbReference>
<keyword evidence="3" id="KW-1133">Transmembrane helix</keyword>
<dbReference type="GeneID" id="17308767"/>
<protein>
    <submittedName>
        <fullName evidence="4 5">Uncharacterized protein</fullName>
    </submittedName>
</protein>
<feature type="compositionally biased region" description="Basic and acidic residues" evidence="2">
    <location>
        <begin position="111"/>
        <end position="133"/>
    </location>
</feature>
<feature type="region of interest" description="Disordered" evidence="2">
    <location>
        <begin position="313"/>
        <end position="334"/>
    </location>
</feature>
<evidence type="ECO:0000313" key="4">
    <source>
        <dbReference type="EMBL" id="EKX52314.1"/>
    </source>
</evidence>
<name>L1JVJ1_GUITC</name>
<organism evidence="4">
    <name type="scientific">Guillardia theta (strain CCMP2712)</name>
    <name type="common">Cryptophyte</name>
    <dbReference type="NCBI Taxonomy" id="905079"/>
    <lineage>
        <taxon>Eukaryota</taxon>
        <taxon>Cryptophyceae</taxon>
        <taxon>Pyrenomonadales</taxon>
        <taxon>Geminigeraceae</taxon>
        <taxon>Guillardia</taxon>
    </lineage>
</organism>
<evidence type="ECO:0000256" key="1">
    <source>
        <dbReference type="SAM" id="Coils"/>
    </source>
</evidence>
<gene>
    <name evidence="4" type="ORF">GUITHDRAFT_102215</name>
</gene>
<evidence type="ECO:0000256" key="3">
    <source>
        <dbReference type="SAM" id="Phobius"/>
    </source>
</evidence>
<feature type="coiled-coil region" evidence="1">
    <location>
        <begin position="275"/>
        <end position="302"/>
    </location>
</feature>
<dbReference type="PANTHER" id="PTHR31168:SF1">
    <property type="entry name" value="DUF599 FAMILY PROTEIN"/>
    <property type="match status" value="1"/>
</dbReference>
<dbReference type="KEGG" id="gtt:GUITHDRAFT_102215"/>
<feature type="transmembrane region" description="Helical" evidence="3">
    <location>
        <begin position="1019"/>
        <end position="1043"/>
    </location>
</feature>
<evidence type="ECO:0000256" key="2">
    <source>
        <dbReference type="SAM" id="MobiDB-lite"/>
    </source>
</evidence>